<dbReference type="OrthoDB" id="26401at2759"/>
<dbReference type="Pfam" id="PF12859">
    <property type="entry name" value="ANAPC1"/>
    <property type="match status" value="1"/>
</dbReference>
<evidence type="ECO:0000259" key="6">
    <source>
        <dbReference type="Pfam" id="PF12859"/>
    </source>
</evidence>
<protein>
    <recommendedName>
        <fullName evidence="6">Anaphase-promoting complex subunit 1 N-terminal domain-containing protein</fullName>
    </recommendedName>
</protein>
<dbReference type="GO" id="GO:0007091">
    <property type="term" value="P:metaphase/anaphase transition of mitotic cell cycle"/>
    <property type="evidence" value="ECO:0007669"/>
    <property type="project" value="TreeGrafter"/>
</dbReference>
<dbReference type="InterPro" id="IPR011989">
    <property type="entry name" value="ARM-like"/>
</dbReference>
<keyword evidence="8" id="KW-1185">Reference proteome</keyword>
<dbReference type="GO" id="GO:0031145">
    <property type="term" value="P:anaphase-promoting complex-dependent catabolic process"/>
    <property type="evidence" value="ECO:0007669"/>
    <property type="project" value="TreeGrafter"/>
</dbReference>
<dbReference type="GO" id="GO:0005680">
    <property type="term" value="C:anaphase-promoting complex"/>
    <property type="evidence" value="ECO:0007669"/>
    <property type="project" value="InterPro"/>
</dbReference>
<feature type="region of interest" description="Disordered" evidence="5">
    <location>
        <begin position="442"/>
        <end position="461"/>
    </location>
</feature>
<feature type="domain" description="Anaphase-promoting complex subunit 1 N-terminal" evidence="6">
    <location>
        <begin position="32"/>
        <end position="767"/>
    </location>
</feature>
<evidence type="ECO:0000256" key="4">
    <source>
        <dbReference type="ARBA" id="ARBA00023306"/>
    </source>
</evidence>
<proteinExistence type="inferred from homology"/>
<comment type="similarity">
    <text evidence="1">Belongs to the APC1 family.</text>
</comment>
<dbReference type="EMBL" id="VIBQ01000057">
    <property type="protein sequence ID" value="KAB8532596.1"/>
    <property type="molecule type" value="Genomic_DNA"/>
</dbReference>
<organism evidence="7 8">
    <name type="scientific">Carpinus fangiana</name>
    <dbReference type="NCBI Taxonomy" id="176857"/>
    <lineage>
        <taxon>Eukaryota</taxon>
        <taxon>Viridiplantae</taxon>
        <taxon>Streptophyta</taxon>
        <taxon>Embryophyta</taxon>
        <taxon>Tracheophyta</taxon>
        <taxon>Spermatophyta</taxon>
        <taxon>Magnoliopsida</taxon>
        <taxon>eudicotyledons</taxon>
        <taxon>Gunneridae</taxon>
        <taxon>Pentapetalae</taxon>
        <taxon>rosids</taxon>
        <taxon>fabids</taxon>
        <taxon>Fagales</taxon>
        <taxon>Betulaceae</taxon>
        <taxon>Carpinus</taxon>
    </lineage>
</organism>
<dbReference type="FunFam" id="1.25.10.10:FF:000435">
    <property type="entry name" value="Ubiquitin ligase subunit"/>
    <property type="match status" value="1"/>
</dbReference>
<evidence type="ECO:0000256" key="5">
    <source>
        <dbReference type="SAM" id="MobiDB-lite"/>
    </source>
</evidence>
<feature type="region of interest" description="Disordered" evidence="5">
    <location>
        <begin position="322"/>
        <end position="369"/>
    </location>
</feature>
<evidence type="ECO:0000313" key="7">
    <source>
        <dbReference type="EMBL" id="KAB8532596.1"/>
    </source>
</evidence>
<dbReference type="GO" id="GO:0060090">
    <property type="term" value="F:molecular adaptor activity"/>
    <property type="evidence" value="ECO:0007669"/>
    <property type="project" value="TreeGrafter"/>
</dbReference>
<sequence>MFPLTTLAPATPVAIPYLQQEGILPEHPLPGQYSSHTYAEDTHNGTEEEITYTQHCVVWSQGGVVTRIFRFDRDDGHVDHAVLTWFPTDDGLEGKSSSTQGGAGDVRPPKSTRDRALVVLLARRAHIYLARGPSHTVNLPFDIERIFPTPRGIILQRKSSTPLPLPPTPLLPQPPYNSFRSSQLQQPSPNAQFRSSVHLNVPSRSKAHVPLRLDDFIVSPQPAPVDTLPSLFTLTDPLVEIGLVGISTIHADHNLHTSTASVHDRSSLFPEHEELLYFSATDERPKRPDDHDDHLLIAVTVNNLKRLYTVWQASFASLKLPPKVQKPRKSGISPLPRSRRRSTIGHRLSTGATTPVQNPRSKRESGTRVISTAGAAVDDLAETLEALDGASEDSATPAVEQPFERATRKSRNDRRTSSMMARAELSSQDQNAFAELARNPGATHPNFRGTTRPSQSFGAAGDRTSFGKTRLSGRTSFPGDAVHLSDVDEMTTIADSVGDDLDLHDLDFHATSDLSFDGFKTELVISRVSSIPFTEAYSEGLLALPPPCQDMKAFIASDASSASLDPDKQRTLAIVIVYRTINIMAEVECSFPALSPGQRPGSARGSSLQFAKAQPRVRTYRDIKDAIRLCDGDVARTVCLERSAESPQSSLNILLDTLQKSNEPPKSRYIALNSIITIPAGSIFVNPTTFGRFSTVDHTGHINTFHLSLQPTSNRVSVLLRVSQHIINTTGLSGVPLHSLWLFYRFNAPKEQLINPPTEWQAMVMTLLTLVIHVTGSTGSIQKIEYAKNKELPSSLASQLPCDRTHYLPAWSSSESTEASPYLSPRNDSVIARCAASVIECWTESMDVKTIFGSQNPQSANVSPRSFLMCLIAGLHIFNEEEHLDILHSPASNTSPTLTEVIDRLCEWSGWSTWMDSMPFAGSVVSVEQPLYQPRRLLQWIEAANQSPRDCDSTLPLFETTRKSPAAMAEKHLLLQMQNSLTTFTPRIAGIVGFFVDSFASVNKKPQPLETMVKFGIHTKMLETLPESIASPLRSRIRRAQFLPASGSSSIIEDLIGRPDLMRLVDNQSPLTNMRDMDSAVERSDVVSISQGVLKLTETQNRPAGHRKSALTDSAKTMSLIYRSDRRWAEASKLLNPLRVAVAAILPKPGCSETEFLDEQKNLAQLIYKRTMAIPSGSAILHFNSHRPMLTEKIEIYPFNTTCNMQPSNNTVNADKSNFTEEKVSWAFFHAGVNAGLRIRSDAQRIDTSWLVLNRPAELGNRHAGLLFALGLNGHLKSMAKWLAFKYLTPKHNMTSIGLLLGLAASHMGTMDSLVTRLLSVHVTRLLPPGAAELNLSSLTQTAGILGVGLLYYNSQHRRMSEVMLSELESVGEDGSPDSPGAFRDEGYRLAAGISLGLINLGRGRDARTLHDMRLIERLSAVAKGSRNIELIHVLDQATAGATIAIALIFMKSHHKRLAGEIGIPMNVKQFDYIRPDILLLRTVASSLIMWDDIEPELEWINSRVPVEYRGQDAKDTLARILANQPLESSRLPIYNILSGLCWSIALKHAGLVSGSDEALSILLDFFDMVTRVLELVHPGVLTYDELLTRDAMLRFQHLLALSMATVVAGSGNLEVLRRLRYLHGTIQADQTFGLHQAGHMAIGILFLGQGRYTLSTSDLAIASLMCAFYPLFPKDVLDNRAHLQALRHFWVFAAEPRCLLLLDLDTRQPVTASIEVHMSDRTNKQMEAPCLLPPFEMIASLRVYSADHWPVELNFADNPTHLSAFRKHQTIVLRRKDQLARQPTPFDAAISVVSHIDNRRQRGGTLPGQSRVLGDNALDWIFKVGSLEAAGISHAHMQLGLLGSRRSDAQDARDEDREALVQTLLEAKTGPVDDALILAGDAERGTDVYRLTGLKILLDWSEREKESRQSGSERGLQDGWIRPEWVDALKRLVAERLLRETGSHGLRLDNASEDVMDIT</sequence>
<dbReference type="GO" id="GO:0051301">
    <property type="term" value="P:cell division"/>
    <property type="evidence" value="ECO:0007669"/>
    <property type="project" value="UniProtKB-KW"/>
</dbReference>
<keyword evidence="3" id="KW-0498">Mitosis</keyword>
<keyword evidence="4" id="KW-0131">Cell cycle</keyword>
<evidence type="ECO:0000313" key="8">
    <source>
        <dbReference type="Proteomes" id="UP000327013"/>
    </source>
</evidence>
<accession>A0A5N6L1A9</accession>
<feature type="compositionally biased region" description="Polar residues" evidence="5">
    <location>
        <begin position="350"/>
        <end position="359"/>
    </location>
</feature>
<dbReference type="PANTHER" id="PTHR12827">
    <property type="entry name" value="MEIOTIC CHECKPOINT REGULATOR TSG24 FAMILY MEMBER"/>
    <property type="match status" value="1"/>
</dbReference>
<feature type="compositionally biased region" description="Polar residues" evidence="5">
    <location>
        <begin position="448"/>
        <end position="457"/>
    </location>
</feature>
<evidence type="ECO:0000256" key="2">
    <source>
        <dbReference type="ARBA" id="ARBA00022618"/>
    </source>
</evidence>
<dbReference type="Proteomes" id="UP000327013">
    <property type="component" value="Unassembled WGS sequence"/>
</dbReference>
<dbReference type="InterPro" id="IPR024990">
    <property type="entry name" value="Apc1"/>
</dbReference>
<comment type="caution">
    <text evidence="7">The sequence shown here is derived from an EMBL/GenBank/DDBJ whole genome shotgun (WGS) entry which is preliminary data.</text>
</comment>
<evidence type="ECO:0000256" key="3">
    <source>
        <dbReference type="ARBA" id="ARBA00022776"/>
    </source>
</evidence>
<dbReference type="Gene3D" id="1.25.10.10">
    <property type="entry name" value="Leucine-rich Repeat Variant"/>
    <property type="match status" value="1"/>
</dbReference>
<name>A0A5N6L1A9_9ROSI</name>
<dbReference type="InterPro" id="IPR049255">
    <property type="entry name" value="Apc1_N"/>
</dbReference>
<dbReference type="GO" id="GO:0070979">
    <property type="term" value="P:protein K11-linked ubiquitination"/>
    <property type="evidence" value="ECO:0007669"/>
    <property type="project" value="TreeGrafter"/>
</dbReference>
<gene>
    <name evidence="7" type="ORF">FH972_025541</name>
</gene>
<dbReference type="PANTHER" id="PTHR12827:SF3">
    <property type="entry name" value="ANAPHASE-PROMOTING COMPLEX SUBUNIT 1"/>
    <property type="match status" value="1"/>
</dbReference>
<feature type="region of interest" description="Disordered" evidence="5">
    <location>
        <begin position="89"/>
        <end position="110"/>
    </location>
</feature>
<reference evidence="7 8" key="1">
    <citation type="submission" date="2019-06" db="EMBL/GenBank/DDBJ databases">
        <title>A chromosomal-level reference genome of Carpinus fangiana (Coryloideae, Betulaceae).</title>
        <authorList>
            <person name="Yang X."/>
            <person name="Wang Z."/>
            <person name="Zhang L."/>
            <person name="Hao G."/>
            <person name="Liu J."/>
            <person name="Yang Y."/>
        </authorList>
    </citation>
    <scope>NUCLEOTIDE SEQUENCE [LARGE SCALE GENOMIC DNA]</scope>
    <source>
        <strain evidence="7">Cfa_2016G</strain>
        <tissue evidence="7">Leaf</tissue>
    </source>
</reference>
<keyword evidence="2" id="KW-0132">Cell division</keyword>
<evidence type="ECO:0000256" key="1">
    <source>
        <dbReference type="ARBA" id="ARBA00010547"/>
    </source>
</evidence>
<feature type="region of interest" description="Disordered" evidence="5">
    <location>
        <begin position="388"/>
        <end position="417"/>
    </location>
</feature>